<accession>A0ABS0Q2G0</accession>
<comment type="caution">
    <text evidence="1">The sequence shown here is derived from an EMBL/GenBank/DDBJ whole genome shotgun (WGS) entry which is preliminary data.</text>
</comment>
<name>A0ABS0Q2G0_9BACT</name>
<evidence type="ECO:0000313" key="1">
    <source>
        <dbReference type="EMBL" id="MBH8556823.1"/>
    </source>
</evidence>
<evidence type="ECO:0008006" key="3">
    <source>
        <dbReference type="Google" id="ProtNLM"/>
    </source>
</evidence>
<dbReference type="RefSeq" id="WP_198074168.1">
    <property type="nucleotide sequence ID" value="NZ_JAEDAE010000001.1"/>
</dbReference>
<reference evidence="1 2" key="1">
    <citation type="submission" date="2020-12" db="EMBL/GenBank/DDBJ databases">
        <title>Hymenobacter sp.</title>
        <authorList>
            <person name="Kim M.K."/>
        </authorList>
    </citation>
    <scope>NUCLEOTIDE SEQUENCE [LARGE SCALE GENOMIC DNA]</scope>
    <source>
        <strain evidence="1 2">BT442</strain>
    </source>
</reference>
<dbReference type="EMBL" id="JAEDAE010000001">
    <property type="protein sequence ID" value="MBH8556823.1"/>
    <property type="molecule type" value="Genomic_DNA"/>
</dbReference>
<evidence type="ECO:0000313" key="2">
    <source>
        <dbReference type="Proteomes" id="UP000625631"/>
    </source>
</evidence>
<organism evidence="1 2">
    <name type="scientific">Hymenobacter negativus</name>
    <dbReference type="NCBI Taxonomy" id="2795026"/>
    <lineage>
        <taxon>Bacteria</taxon>
        <taxon>Pseudomonadati</taxon>
        <taxon>Bacteroidota</taxon>
        <taxon>Cytophagia</taxon>
        <taxon>Cytophagales</taxon>
        <taxon>Hymenobacteraceae</taxon>
        <taxon>Hymenobacter</taxon>
    </lineage>
</organism>
<keyword evidence="2" id="KW-1185">Reference proteome</keyword>
<gene>
    <name evidence="1" type="ORF">I7X13_02120</name>
</gene>
<sequence length="132" mass="14683">MRYRFLLVCFLPLGCAGQAGQPQAQAAADAPIRDSSYAVHNLFRLHRHGSMKGASLGLAGLSGAGFEVMNHQPKTALSITAVIAFFTVLDIRQLNRYSESREGLVVRQYELGWPLPADVRRQLKPKYFRPIL</sequence>
<proteinExistence type="predicted"/>
<dbReference type="Proteomes" id="UP000625631">
    <property type="component" value="Unassembled WGS sequence"/>
</dbReference>
<protein>
    <recommendedName>
        <fullName evidence="3">Lipoprotein</fullName>
    </recommendedName>
</protein>